<evidence type="ECO:0000313" key="4">
    <source>
        <dbReference type="Proteomes" id="UP001381693"/>
    </source>
</evidence>
<dbReference type="InterPro" id="IPR000719">
    <property type="entry name" value="Prot_kinase_dom"/>
</dbReference>
<dbReference type="InterPro" id="IPR047173">
    <property type="entry name" value="STRAD_A/B-like"/>
</dbReference>
<dbReference type="GO" id="GO:0006611">
    <property type="term" value="P:protein export from nucleus"/>
    <property type="evidence" value="ECO:0007669"/>
    <property type="project" value="TreeGrafter"/>
</dbReference>
<evidence type="ECO:0000256" key="1">
    <source>
        <dbReference type="ARBA" id="ARBA00008874"/>
    </source>
</evidence>
<dbReference type="GO" id="GO:1902554">
    <property type="term" value="C:serine/threonine protein kinase complex"/>
    <property type="evidence" value="ECO:0007669"/>
    <property type="project" value="TreeGrafter"/>
</dbReference>
<dbReference type="GO" id="GO:0004672">
    <property type="term" value="F:protein kinase activity"/>
    <property type="evidence" value="ECO:0007669"/>
    <property type="project" value="InterPro"/>
</dbReference>
<dbReference type="Gene3D" id="3.30.200.20">
    <property type="entry name" value="Phosphorylase Kinase, domain 1"/>
    <property type="match status" value="1"/>
</dbReference>
<dbReference type="Proteomes" id="UP001381693">
    <property type="component" value="Unassembled WGS sequence"/>
</dbReference>
<dbReference type="GO" id="GO:0005524">
    <property type="term" value="F:ATP binding"/>
    <property type="evidence" value="ECO:0007669"/>
    <property type="project" value="InterPro"/>
</dbReference>
<dbReference type="GO" id="GO:0043539">
    <property type="term" value="F:protein serine/threonine kinase activator activity"/>
    <property type="evidence" value="ECO:0007669"/>
    <property type="project" value="InterPro"/>
</dbReference>
<dbReference type="EMBL" id="JAXCGZ010015357">
    <property type="protein sequence ID" value="KAK7070456.1"/>
    <property type="molecule type" value="Genomic_DNA"/>
</dbReference>
<dbReference type="PROSITE" id="PS50011">
    <property type="entry name" value="PROTEIN_KINASE_DOM"/>
    <property type="match status" value="1"/>
</dbReference>
<keyword evidence="4" id="KW-1185">Reference proteome</keyword>
<comment type="similarity">
    <text evidence="1">Belongs to the protein kinase superfamily. STE Ser/Thr protein kinase family. STE20 subfamily.</text>
</comment>
<evidence type="ECO:0000313" key="3">
    <source>
        <dbReference type="EMBL" id="KAK7070456.1"/>
    </source>
</evidence>
<gene>
    <name evidence="3" type="ORF">SK128_001201</name>
</gene>
<comment type="caution">
    <text evidence="3">The sequence shown here is derived from an EMBL/GenBank/DDBJ whole genome shotgun (WGS) entry which is preliminary data.</text>
</comment>
<organism evidence="3 4">
    <name type="scientific">Halocaridina rubra</name>
    <name type="common">Hawaiian red shrimp</name>
    <dbReference type="NCBI Taxonomy" id="373956"/>
    <lineage>
        <taxon>Eukaryota</taxon>
        <taxon>Metazoa</taxon>
        <taxon>Ecdysozoa</taxon>
        <taxon>Arthropoda</taxon>
        <taxon>Crustacea</taxon>
        <taxon>Multicrustacea</taxon>
        <taxon>Malacostraca</taxon>
        <taxon>Eumalacostraca</taxon>
        <taxon>Eucarida</taxon>
        <taxon>Decapoda</taxon>
        <taxon>Pleocyemata</taxon>
        <taxon>Caridea</taxon>
        <taxon>Atyoidea</taxon>
        <taxon>Atyidae</taxon>
        <taxon>Halocaridina</taxon>
    </lineage>
</organism>
<reference evidence="3 4" key="1">
    <citation type="submission" date="2023-11" db="EMBL/GenBank/DDBJ databases">
        <title>Halocaridina rubra genome assembly.</title>
        <authorList>
            <person name="Smith C."/>
        </authorList>
    </citation>
    <scope>NUCLEOTIDE SEQUENCE [LARGE SCALE GENOMIC DNA]</scope>
    <source>
        <strain evidence="3">EP-1</strain>
        <tissue evidence="3">Whole</tissue>
    </source>
</reference>
<dbReference type="Gene3D" id="1.10.510.10">
    <property type="entry name" value="Transferase(Phosphotransferase) domain 1"/>
    <property type="match status" value="1"/>
</dbReference>
<dbReference type="Pfam" id="PF00069">
    <property type="entry name" value="Pkinase"/>
    <property type="match status" value="1"/>
</dbReference>
<protein>
    <recommendedName>
        <fullName evidence="2">Protein kinase domain-containing protein</fullName>
    </recommendedName>
</protein>
<feature type="domain" description="Protein kinase" evidence="2">
    <location>
        <begin position="65"/>
        <end position="362"/>
    </location>
</feature>
<dbReference type="SUPFAM" id="SSF56112">
    <property type="entry name" value="Protein kinase-like (PK-like)"/>
    <property type="match status" value="1"/>
</dbReference>
<sequence length="414" mass="46213">MSCLECPCACSRIASLAVSPDVRIDVRVGRTDTAYKPLSRIKSESFALELRSPSMVSFEASAESYEVWSHLGSVCGGMGAVWVARHKPSNSQLAIKIYDLDKCGVEFELIEHEIRTVKQLRHRNIIQYLTSFTTSHQLWIVMPLLGYTSASRLVATHFSDGLPEPALALVIKEVLQGLQYLHSKNIIHRAVRGSHILIDSTGRIVLSGLRHSVCISDNTRWKKKVHSYPPQAHFNLNWASPELLEQDLYGYSEKSDIYSVGIVVCELGNGEVPYKDIPSTLMLLEKLEDRIPYLYDASTCSQSTENGQGDSGVGGSVGDNLTNMAITQRLFSPSAHDLVAKALTRQPRNRPSAEDLLHHQFIRQTRRFNATLPQFLHPVAPLTQQSEIGDSVPDLLEESLEKISLSDDEVNWDF</sequence>
<dbReference type="PANTHER" id="PTHR48014:SF21">
    <property type="entry name" value="SERINE_THREONINE-PROTEIN KINASE FRAY2"/>
    <property type="match status" value="1"/>
</dbReference>
<evidence type="ECO:0000259" key="2">
    <source>
        <dbReference type="PROSITE" id="PS50011"/>
    </source>
</evidence>
<dbReference type="AlphaFoldDB" id="A0AAN8WQH5"/>
<proteinExistence type="inferred from homology"/>
<name>A0AAN8WQH5_HALRR</name>
<dbReference type="PANTHER" id="PTHR48014">
    <property type="entry name" value="SERINE/THREONINE-PROTEIN KINASE FRAY2"/>
    <property type="match status" value="1"/>
</dbReference>
<accession>A0AAN8WQH5</accession>
<dbReference type="InterPro" id="IPR011009">
    <property type="entry name" value="Kinase-like_dom_sf"/>
</dbReference>